<keyword evidence="3 5" id="KW-0863">Zinc-finger</keyword>
<evidence type="ECO:0000313" key="9">
    <source>
        <dbReference type="EMBL" id="RLU24595.1"/>
    </source>
</evidence>
<evidence type="ECO:0000256" key="7">
    <source>
        <dbReference type="SAM" id="MobiDB-lite"/>
    </source>
</evidence>
<evidence type="ECO:0000256" key="1">
    <source>
        <dbReference type="ARBA" id="ARBA00022723"/>
    </source>
</evidence>
<feature type="region of interest" description="Disordered" evidence="7">
    <location>
        <begin position="3059"/>
        <end position="3084"/>
    </location>
</feature>
<dbReference type="SMART" id="SM00355">
    <property type="entry name" value="ZnF_C2H2"/>
    <property type="match status" value="26"/>
</dbReference>
<feature type="compositionally biased region" description="Basic and acidic residues" evidence="7">
    <location>
        <begin position="3357"/>
        <end position="3366"/>
    </location>
</feature>
<dbReference type="EMBL" id="QOIP01000003">
    <property type="protein sequence ID" value="RLU24595.1"/>
    <property type="molecule type" value="Genomic_DNA"/>
</dbReference>
<feature type="region of interest" description="Disordered" evidence="7">
    <location>
        <begin position="4417"/>
        <end position="4453"/>
    </location>
</feature>
<feature type="compositionally biased region" description="Low complexity" evidence="7">
    <location>
        <begin position="4096"/>
        <end position="4126"/>
    </location>
</feature>
<reference evidence="9" key="2">
    <citation type="submission" date="2018-07" db="EMBL/GenBank/DDBJ databases">
        <authorList>
            <person name="Mckenzie S.K."/>
            <person name="Kronauer D.J.C."/>
        </authorList>
    </citation>
    <scope>NUCLEOTIDE SEQUENCE</scope>
    <source>
        <strain evidence="9">Clonal line C1</strain>
    </source>
</reference>
<feature type="compositionally biased region" description="Low complexity" evidence="7">
    <location>
        <begin position="4031"/>
        <end position="4044"/>
    </location>
</feature>
<dbReference type="PROSITE" id="PS00028">
    <property type="entry name" value="ZINC_FINGER_C2H2_1"/>
    <property type="match status" value="6"/>
</dbReference>
<feature type="coiled-coil region" evidence="6">
    <location>
        <begin position="18"/>
        <end position="79"/>
    </location>
</feature>
<feature type="compositionally biased region" description="Low complexity" evidence="7">
    <location>
        <begin position="926"/>
        <end position="936"/>
    </location>
</feature>
<evidence type="ECO:0000256" key="6">
    <source>
        <dbReference type="SAM" id="Coils"/>
    </source>
</evidence>
<feature type="region of interest" description="Disordered" evidence="7">
    <location>
        <begin position="2184"/>
        <end position="2212"/>
    </location>
</feature>
<feature type="domain" description="C2H2-type" evidence="8">
    <location>
        <begin position="4151"/>
        <end position="4178"/>
    </location>
</feature>
<feature type="compositionally biased region" description="Basic and acidic residues" evidence="7">
    <location>
        <begin position="3908"/>
        <end position="3923"/>
    </location>
</feature>
<feature type="region of interest" description="Disordered" evidence="7">
    <location>
        <begin position="3247"/>
        <end position="3267"/>
    </location>
</feature>
<feature type="region of interest" description="Disordered" evidence="7">
    <location>
        <begin position="120"/>
        <end position="140"/>
    </location>
</feature>
<feature type="compositionally biased region" description="Polar residues" evidence="7">
    <location>
        <begin position="782"/>
        <end position="797"/>
    </location>
</feature>
<feature type="compositionally biased region" description="Polar residues" evidence="7">
    <location>
        <begin position="2063"/>
        <end position="2078"/>
    </location>
</feature>
<feature type="domain" description="C2H2-type" evidence="8">
    <location>
        <begin position="3165"/>
        <end position="3192"/>
    </location>
</feature>
<keyword evidence="2" id="KW-0677">Repeat</keyword>
<feature type="compositionally biased region" description="Basic and acidic residues" evidence="7">
    <location>
        <begin position="841"/>
        <end position="863"/>
    </location>
</feature>
<evidence type="ECO:0000256" key="4">
    <source>
        <dbReference type="ARBA" id="ARBA00022833"/>
    </source>
</evidence>
<feature type="domain" description="C2H2-type" evidence="8">
    <location>
        <begin position="2736"/>
        <end position="2764"/>
    </location>
</feature>
<feature type="compositionally biased region" description="Gly residues" evidence="7">
    <location>
        <begin position="4045"/>
        <end position="4077"/>
    </location>
</feature>
<feature type="compositionally biased region" description="Polar residues" evidence="7">
    <location>
        <begin position="1462"/>
        <end position="1475"/>
    </location>
</feature>
<feature type="compositionally biased region" description="Basic and acidic residues" evidence="7">
    <location>
        <begin position="3059"/>
        <end position="3068"/>
    </location>
</feature>
<dbReference type="PROSITE" id="PS50157">
    <property type="entry name" value="ZINC_FINGER_C2H2_2"/>
    <property type="match status" value="6"/>
</dbReference>
<evidence type="ECO:0000256" key="5">
    <source>
        <dbReference type="PROSITE-ProRule" id="PRU00042"/>
    </source>
</evidence>
<feature type="compositionally biased region" description="Basic and acidic residues" evidence="7">
    <location>
        <begin position="351"/>
        <end position="385"/>
    </location>
</feature>
<dbReference type="InterPro" id="IPR048385">
    <property type="entry name" value="Med15_central"/>
</dbReference>
<feature type="region of interest" description="Disordered" evidence="7">
    <location>
        <begin position="3484"/>
        <end position="3503"/>
    </location>
</feature>
<feature type="compositionally biased region" description="Low complexity" evidence="7">
    <location>
        <begin position="1522"/>
        <end position="1532"/>
    </location>
</feature>
<feature type="region of interest" description="Disordered" evidence="7">
    <location>
        <begin position="3903"/>
        <end position="3923"/>
    </location>
</feature>
<feature type="domain" description="C2H2-type" evidence="8">
    <location>
        <begin position="3963"/>
        <end position="3991"/>
    </location>
</feature>
<feature type="region of interest" description="Disordered" evidence="7">
    <location>
        <begin position="1063"/>
        <end position="1098"/>
    </location>
</feature>
<feature type="compositionally biased region" description="Basic and acidic residues" evidence="7">
    <location>
        <begin position="1072"/>
        <end position="1082"/>
    </location>
</feature>
<feature type="region of interest" description="Disordered" evidence="7">
    <location>
        <begin position="351"/>
        <end position="401"/>
    </location>
</feature>
<feature type="compositionally biased region" description="Basic and acidic residues" evidence="7">
    <location>
        <begin position="2039"/>
        <end position="2062"/>
    </location>
</feature>
<feature type="compositionally biased region" description="Basic and acidic residues" evidence="7">
    <location>
        <begin position="999"/>
        <end position="1014"/>
    </location>
</feature>
<dbReference type="PANTHER" id="PTHR24379:SF121">
    <property type="entry name" value="C2H2-TYPE DOMAIN-CONTAINING PROTEIN"/>
    <property type="match status" value="1"/>
</dbReference>
<keyword evidence="1" id="KW-0479">Metal-binding</keyword>
<dbReference type="Pfam" id="PF21538">
    <property type="entry name" value="Med15_M"/>
    <property type="match status" value="1"/>
</dbReference>
<feature type="compositionally biased region" description="Basic and acidic residues" evidence="7">
    <location>
        <begin position="3258"/>
        <end position="3267"/>
    </location>
</feature>
<keyword evidence="4" id="KW-0862">Zinc</keyword>
<feature type="compositionally biased region" description="Polar residues" evidence="7">
    <location>
        <begin position="1385"/>
        <end position="1394"/>
    </location>
</feature>
<feature type="region of interest" description="Disordered" evidence="7">
    <location>
        <begin position="3346"/>
        <end position="3367"/>
    </location>
</feature>
<feature type="compositionally biased region" description="Polar residues" evidence="7">
    <location>
        <begin position="1482"/>
        <end position="1495"/>
    </location>
</feature>
<dbReference type="Proteomes" id="UP000279307">
    <property type="component" value="Chromosome 3"/>
</dbReference>
<organism evidence="9">
    <name type="scientific">Ooceraea biroi</name>
    <name type="common">Clonal raider ant</name>
    <name type="synonym">Cerapachys biroi</name>
    <dbReference type="NCBI Taxonomy" id="2015173"/>
    <lineage>
        <taxon>Eukaryota</taxon>
        <taxon>Metazoa</taxon>
        <taxon>Ecdysozoa</taxon>
        <taxon>Arthropoda</taxon>
        <taxon>Hexapoda</taxon>
        <taxon>Insecta</taxon>
        <taxon>Pterygota</taxon>
        <taxon>Neoptera</taxon>
        <taxon>Endopterygota</taxon>
        <taxon>Hymenoptera</taxon>
        <taxon>Apocrita</taxon>
        <taxon>Aculeata</taxon>
        <taxon>Formicoidea</taxon>
        <taxon>Formicidae</taxon>
        <taxon>Dorylinae</taxon>
        <taxon>Ooceraea</taxon>
    </lineage>
</organism>
<feature type="compositionally biased region" description="Basic residues" evidence="7">
    <location>
        <begin position="1335"/>
        <end position="1357"/>
    </location>
</feature>
<feature type="compositionally biased region" description="Polar residues" evidence="7">
    <location>
        <begin position="986"/>
        <end position="996"/>
    </location>
</feature>
<proteinExistence type="predicted"/>
<feature type="region of interest" description="Disordered" evidence="7">
    <location>
        <begin position="431"/>
        <end position="477"/>
    </location>
</feature>
<feature type="compositionally biased region" description="Basic and acidic residues" evidence="7">
    <location>
        <begin position="1130"/>
        <end position="1171"/>
    </location>
</feature>
<feature type="compositionally biased region" description="Low complexity" evidence="7">
    <location>
        <begin position="126"/>
        <end position="138"/>
    </location>
</feature>
<dbReference type="OrthoDB" id="4737882at2759"/>
<comment type="caution">
    <text evidence="9">The sequence shown here is derived from an EMBL/GenBank/DDBJ whole genome shotgun (WGS) entry which is preliminary data.</text>
</comment>
<evidence type="ECO:0000259" key="8">
    <source>
        <dbReference type="PROSITE" id="PS50157"/>
    </source>
</evidence>
<feature type="compositionally biased region" description="Basic and acidic residues" evidence="7">
    <location>
        <begin position="455"/>
        <end position="477"/>
    </location>
</feature>
<feature type="compositionally biased region" description="Polar residues" evidence="7">
    <location>
        <begin position="898"/>
        <end position="917"/>
    </location>
</feature>
<feature type="region of interest" description="Disordered" evidence="7">
    <location>
        <begin position="4363"/>
        <end position="4385"/>
    </location>
</feature>
<evidence type="ECO:0000256" key="3">
    <source>
        <dbReference type="ARBA" id="ARBA00022771"/>
    </source>
</evidence>
<gene>
    <name evidence="9" type="ORF">DMN91_002684</name>
</gene>
<feature type="region of interest" description="Disordered" evidence="7">
    <location>
        <begin position="1188"/>
        <end position="1260"/>
    </location>
</feature>
<feature type="region of interest" description="Disordered" evidence="7">
    <location>
        <begin position="1321"/>
        <end position="1419"/>
    </location>
</feature>
<feature type="compositionally biased region" description="Basic and acidic residues" evidence="7">
    <location>
        <begin position="4418"/>
        <end position="4427"/>
    </location>
</feature>
<accession>A0A3L8DWY7</accession>
<feature type="domain" description="C2H2-type" evidence="8">
    <location>
        <begin position="3381"/>
        <end position="3411"/>
    </location>
</feature>
<feature type="domain" description="C2H2-type" evidence="8">
    <location>
        <begin position="3446"/>
        <end position="3474"/>
    </location>
</feature>
<keyword evidence="6" id="KW-0175">Coiled coil</keyword>
<feature type="compositionally biased region" description="Basic and acidic residues" evidence="7">
    <location>
        <begin position="3665"/>
        <end position="3685"/>
    </location>
</feature>
<protein>
    <recommendedName>
        <fullName evidence="8">C2H2-type domain-containing protein</fullName>
    </recommendedName>
</protein>
<feature type="compositionally biased region" description="Basic and acidic residues" evidence="7">
    <location>
        <begin position="799"/>
        <end position="827"/>
    </location>
</feature>
<feature type="compositionally biased region" description="Basic and acidic residues" evidence="7">
    <location>
        <begin position="1244"/>
        <end position="1254"/>
    </location>
</feature>
<dbReference type="InterPro" id="IPR013087">
    <property type="entry name" value="Znf_C2H2_type"/>
</dbReference>
<feature type="region of interest" description="Disordered" evidence="7">
    <location>
        <begin position="1459"/>
        <end position="1545"/>
    </location>
</feature>
<dbReference type="PANTHER" id="PTHR24379">
    <property type="entry name" value="KRAB AND ZINC FINGER DOMAIN-CONTAINING"/>
    <property type="match status" value="1"/>
</dbReference>
<dbReference type="GO" id="GO:0008270">
    <property type="term" value="F:zinc ion binding"/>
    <property type="evidence" value="ECO:0007669"/>
    <property type="project" value="UniProtKB-KW"/>
</dbReference>
<feature type="compositionally biased region" description="Polar residues" evidence="7">
    <location>
        <begin position="961"/>
        <end position="972"/>
    </location>
</feature>
<name>A0A3L8DWY7_OOCBI</name>
<reference evidence="9" key="1">
    <citation type="journal article" date="2018" name="Genome Res.">
        <title>The genomic architecture and molecular evolution of ant odorant receptors.</title>
        <authorList>
            <person name="McKenzie S.K."/>
            <person name="Kronauer D.J.C."/>
        </authorList>
    </citation>
    <scope>NUCLEOTIDE SEQUENCE [LARGE SCALE GENOMIC DNA]</scope>
    <source>
        <strain evidence="9">Clonal line C1</strain>
    </source>
</reference>
<feature type="region of interest" description="Disordered" evidence="7">
    <location>
        <begin position="2003"/>
        <end position="2080"/>
    </location>
</feature>
<feature type="region of interest" description="Disordered" evidence="7">
    <location>
        <begin position="703"/>
        <end position="1014"/>
    </location>
</feature>
<feature type="region of interest" description="Disordered" evidence="7">
    <location>
        <begin position="1113"/>
        <end position="1171"/>
    </location>
</feature>
<feature type="region of interest" description="Disordered" evidence="7">
    <location>
        <begin position="3656"/>
        <end position="3709"/>
    </location>
</feature>
<feature type="compositionally biased region" description="Low complexity" evidence="7">
    <location>
        <begin position="949"/>
        <end position="960"/>
    </location>
</feature>
<feature type="compositionally biased region" description="Basic and acidic residues" evidence="7">
    <location>
        <begin position="1189"/>
        <end position="1216"/>
    </location>
</feature>
<feature type="compositionally biased region" description="Basic and acidic residues" evidence="7">
    <location>
        <begin position="431"/>
        <end position="443"/>
    </location>
</feature>
<evidence type="ECO:0000256" key="2">
    <source>
        <dbReference type="ARBA" id="ARBA00022737"/>
    </source>
</evidence>
<feature type="compositionally biased region" description="Basic and acidic residues" evidence="7">
    <location>
        <begin position="973"/>
        <end position="983"/>
    </location>
</feature>
<feature type="region of interest" description="Disordered" evidence="7">
    <location>
        <begin position="4030"/>
        <end position="4142"/>
    </location>
</feature>
<feature type="region of interest" description="Disordered" evidence="7">
    <location>
        <begin position="4490"/>
        <end position="4512"/>
    </location>
</feature>
<feature type="compositionally biased region" description="Basic and acidic residues" evidence="7">
    <location>
        <begin position="720"/>
        <end position="781"/>
    </location>
</feature>
<feature type="compositionally biased region" description="Low complexity" evidence="7">
    <location>
        <begin position="4078"/>
        <end position="4088"/>
    </location>
</feature>
<dbReference type="Gene3D" id="3.30.160.60">
    <property type="entry name" value="Classic Zinc Finger"/>
    <property type="match status" value="4"/>
</dbReference>
<sequence>MDEYDKKFAEMQKYIPFLEAMIERLQNVKDKSREFQLQKMQGLHGILSDNKRKLKIETLQRCEDVLQKLHSRVEKFQGNAPGLQLPAKQNDVITLQPSILLEDAKSDQNDQVEQNAEKVIDLDETPASPDPSGSSSPDCQILPIVIPTERSTNLLREKCDRRQTKSNIIPVITLTDNNTRSSESPVDSNMDDVMFNEWEMLEESHNAKNKSDWKSVTSDNDVAIAAKLVSSNLPQKVNDGSRNYALGSRSVPVPSRFPSVLEKNKLNVDISEESLSRPESPVNVPEVRLNSPDPEILFARPRVTSPRLKDNYNVPKTVSIPPSIPLLLSPPASSKPPLSMEDLAKLLNDEGEAEKKGDKADEDITKHKNDSSKHEMSLVNKDGKTTKNLSSDAVRESEKRWEEVNNHNIKFTTRKSISNIGATSVVKLNEMKRPPFPSNDHRSAPQVSSPGSKFQEPRYADNYEKHPRQRDVHGYEGVKDKLVVPNAAVETSPQIHLNVMNKPDERSNSLYQRRPSVVPSEGWKDTVTPSRSESEFVIEGIDYYNMNQMHWPSSGTTGDNQFNNAQWTSPPVYGGISNPSLQPPAQHSYQHPMEPQFRPNQFPSNLPAGPRPLISPAVRPQDINHAARPENIREDILPLRSTPGFPVTPQYRGFQIQGSYDQAFDRPSVDYAHGRPTWNESANRASDVTYENIIPCGIQTAENSTISYPRPNTPCPWGSRDNRCNRGRGRDTYYNDRSRTEVRPNFNRDVRRSDWPRDGHSDRENPPNRFANRDPRVRTSTDHNVTSSSQAKETSASVRDPRLAKDKHVNTPVKAKDTVQNERDPRKRPPFNSTVKTTTPTKEKSKLKKSEKEKVDKLPKDRMQSPLESLYGAIDTTKSCQGSGLQKFRIPKIKRSESLQPTSITNESKRSGITSSKLPRAKSNSKKSNVLNSSRSENIGKEDTNAEVSSSSDNTTESFSQLRQNDVSSFVEETNRNEIKIGEADSVTNDSKSSDIATDEGKKDESEADGAKFKEEVTQEWVEALIRKSFESGEGKKLVEQAKLIQKLGEALKAKKFEKIKKIIDSESESSNSDKEAIEPRKSQTKKKRRVIVSDSSDDECLAERLGILNTSIDASDERPVVASNNLNEKLTKNAKASDRGALESSSEKRDVQTDDDKSTNVENDRLGNNEKIDIRLESNKLINNSVNIRDKNNDKGKMQVDEHDKVDRISQEKSKNTSGTEQLLDPNKNPSDMEPTVSSANGRVDEISDDKPKVKTKRRNSLEMLQEDIREMFISEGVVMATGYRMCRKKEASGINLNTSLGNFRKDETLSILDKKITEPQNSEADESIANNPKLKKTLKSNKSKTKNKKDVKRATPRSLRSKEPIPNSDSEEDQPLALRTEKLLNSTGNSVLDQEEDHDEELRKSKRVLRKDSVKEPRVVVEKTDIAKIDSSKVMFDSSSDESFGIDVSELAAAVDISPPVSNQEKPSDQDSSGGFAVASSKQQRIAKSNKCNTKQKKSSFIADDKNEDGISLTDDESATSDISMSSSTIVEKRTNGGSARTSTKEELLSNLLFGLVPTTTRRKSSIDKGSEADFDDDPVTVETSAKKTSVKKKKKKSSWQMGIVSTKKKKKKKTIASTASFKTTQTNAEETSEATTILTNTVEDINVAATEKTLTESAVDEHLVNADVDPVDISFENVKPLISTNSSDVNNTKLSDLAAVETSNVESFLELFSFEESKPIVKSEKEIEEAESTNNIVTAPSSDTDKMTTSFDHEKKSRKIVYDEIMEEMFRKISVNRLMDYVWTGQDKYKCLLCIFTGKNIVHHYKINHPGREVLIARLKSVDARAAMADAENDRTRPAGTTVTDEVCKFRCRFCCFVTEGAADVAIEAFYEHCTTHTGEYRFHCNSCPYQAVAKASMRTHYYKMCRKHNDTFSESASEDDVPREGGVYGYLCRECNYVQLKRSNVEAHVAFWHRNAKNIEILKINMSVMTTEVAVSCNEASQESMSLNIEKSFAVETKLELSEPENADGRNVGSEVDMRTRESQEDNGNISEECSSVHEPKTEESIQIKEEEIDEKSKVSQGENSENSVNTGNLSAFVCPPELENKEVEIQRERQKMMQEVANSILLKNFSKSDLSIIDKLQDKMRTDAVVNSSPECNAMQYDATSTLETVSPPLSVMYQTAESLESVNNMIIMEDPLCQSSSQASSSQEDRSSLIEEQSVGDRSAVADNVGGKVDTKIWDPLAIMDPCKKDDDESDGEISDNEHSAPVFESDSSSEQSDSETTDVNMILKETSNMNVSSSRDPMLTTIQRLAAQLQSAKPLESMPEMLESKMEIKCEFESLIPKPPDVVSIADAAHSQNAEPEQVSTSRSDFSLNPPKNFIRFRRLSGDMLSVPAQLSDDRENARAANADGTEVNSATDMLQTDTEEECSFLKIANVVSLAPRSDGSETESFIVNNIRKAVEISPAKNKILSLKKANQPLILKKVNVITQPLASSSAQGHMQSVTSEHLTLLPIKSLPASVSTKPATAHLRSTNFMPIAPKIIHSLDSNKVTFQSLSKTPVSSPITTRPIAVSSANPSSNVNYKIQFKMVRTPTVIKPKDPPASSVVITLKSIDAYTTMMKKPKLVHFYKCMSRDCHYTSDSLKLYGQHYHQHHEETSKQNNVPPHDFQKCAYCYMTLNDWTNMKSHLWEKHSHCRYQCAYCFYRAIVPSYVQQHQALHHAGNKLCFLMGKMIKLAQVREDVNRKDYTLPFVCNHDCGKAFYAFDTFVKHLKAKPASPSFSKHLYKCHLCTTTCGTIELLMSHYKLHGFSKYQCLYCLYGAETLSEVHQHLSSFHYDRLPHALERTLPSTSTRQLDVVEQLILRTFDDIKRYIINANEGSDDLNAAGSKKNTSIKNVTNDQISIASLNETVVASNFLEGINDSPSNAEIAANIPNTSAQQCKDSSLGAIIKNISNNAAEKQLLIINENKAFSQSEKTKLSEYATNQIFHEPELELLSSVNENAVDPLNCSSEFSCNDEFVNTNLLDNPEILKSFGINSDTSFKDSTAALEGKTDRTEDSDVEILENVESEKKIAEKRNVEDNKNQTMNPEPSRKNTEKSEQFVCNKAEDKCIPENTPTSFVDVGTQQEKPLTLDDIKDTGRTGLDLYKCGCPNCKFAAPNSSLLRTHMKECTIGMSIKNLFCAHCKKRFVKIGFLLEHLKAHGLKRFGCSQCKMRYAVSYQATAHMKTKHKFPNTKLVPADPTNPSVDGLFVVHAIPFDERKTKKRKGGKSGMDQEKEKMDNEKLSFNPDEIEQLPRQAIYNREIQCAMCPYTTKVRTNIIRHLQLHAKDETVPETGPVNPVPCLDKKEKMFDKMVNLASSSHQNGRMGGKKPNETVKETEQDNGIPKYVPEHKRYVCGVAECNYLTVDEAMLRYHLKALHSEEPYFRCPHCPPPISGQESQNIAIDKMGVHLKMHDTRLYKCSHCNHHHYHRHVVERHLTDKHPEKRPFVKVIRELDGTENSQQSSQEEAEEEVPDPNGNHWKCNLCDFKCIYKADISTHATTVHDENSQYKCTLCTFKTNAKILVEQHMSSKHVNDSNVDYITVYQKIKGISKRNAEATEQGGQEEPFDTTPLWTRSMPRIRHIRGILLEEEIESLTMNEAPVSSASKVSLGKRKSDVDVFTKSAKIKSTGKSASLDENSRQSNEKSKRSLSCEKLYGDGEGDEQATKKSAQSRISLHNVDAKSPKNLKVDATELSDVSDSDVGRFGPYGKPDGNLYICTLCNHFKTKYKHDMRDHLYRELNYARWHCKACGYLSVNRNALLQHFGKRHNTACAEHEPLSPDNAIEDWVMTLLKKQTDMIKAYQHANAPCKTIKTHGTSAEVDKTISMKAVEGNKKTVSLASTTTHLQNDLRDANRSNIDTDDGDSRDEELVIDMKEDEAFENRNNENELENEKSNKKTTEVLEKPLVCKHCRMKFTRLRGFKLHVQLSHLKRLFFLCPYCDRSTNSEVIMRQHIRSKHPNDPERIVPNPQSTWGSAKLTNEFWEKEYGLVFPLKTKKRKLMANDNSSDGGSINGANDGDGSGNSNGNGGDNGNGNGNGSGSGSGSGNGNGNDNDTNTDTGTGIGTGTGNDNCNDNDSVSDSGIGATTDTTTTSGNGNSKVGAGSGSSDRGKNITSDRMDVRENCCEICGFTAVNYTGLKSHMRMHAAPKHNLKCSYCTYSCSLKAELLEHWKYNHPLLPLKRQELPTTEFYETSKPSSSKKRDISIYDALDDVEEECMFNSNPVNMTYSCFYCNFRHKSLSYIKRHWIINHKEWKTSKNAPMISLPFKYKQIHLPISKLSSNNCVNENVIELPHDFVKRSKKCGWVCQWCEEFCETDEDRITHQNMFHSHLPQNFKQQEEQQQQQQEDQSKSTSAQAFAHNVEKHPSLTAKSEDVFNLNSVVENLMSQIERNETSDPRNKIGQSCASMSKEGSGRAVARKSTTRSALLYSRPGPRIFKAVARKSTNPLPKYRSSIFASRSATSQLVKTESEREETSSDQSYSHYGIPKSPVNLSNLSTYMIVGGHSMRVNCLTLATLININPKVILRDVRKDSRYAGIFCNSVSE</sequence>
<feature type="region of interest" description="Disordered" evidence="7">
    <location>
        <begin position="2231"/>
        <end position="2268"/>
    </location>
</feature>